<keyword evidence="7" id="KW-0449">Lipoprotein</keyword>
<reference evidence="11 12" key="1">
    <citation type="submission" date="2021-05" db="EMBL/GenBank/DDBJ databases">
        <title>Novel Bacillus species.</title>
        <authorList>
            <person name="Liu G."/>
        </authorList>
    </citation>
    <scope>NUCLEOTIDE SEQUENCE [LARGE SCALE GENOMIC DNA]</scope>
    <source>
        <strain evidence="11 12">FJAT-49732</strain>
    </source>
</reference>
<dbReference type="AlphaFoldDB" id="A0A942YM16"/>
<evidence type="ECO:0000256" key="3">
    <source>
        <dbReference type="ARBA" id="ARBA00022544"/>
    </source>
</evidence>
<comment type="caution">
    <text evidence="11">The sequence shown here is derived from an EMBL/GenBank/DDBJ whole genome shotgun (WGS) entry which is preliminary data.</text>
</comment>
<keyword evidence="12" id="KW-1185">Reference proteome</keyword>
<feature type="signal peptide" evidence="8">
    <location>
        <begin position="1"/>
        <end position="21"/>
    </location>
</feature>
<comment type="subcellular location">
    <subcellularLocation>
        <location evidence="1">Membrane</location>
        <topology evidence="1">Lipid-anchor</topology>
    </subcellularLocation>
</comment>
<feature type="domain" description="Spore germination GerAC-like C-terminal" evidence="9">
    <location>
        <begin position="195"/>
        <end position="350"/>
    </location>
</feature>
<keyword evidence="5" id="KW-0472">Membrane</keyword>
<dbReference type="InterPro" id="IPR046953">
    <property type="entry name" value="Spore_GerAC-like_C"/>
</dbReference>
<dbReference type="Proteomes" id="UP000682713">
    <property type="component" value="Unassembled WGS sequence"/>
</dbReference>
<evidence type="ECO:0000313" key="11">
    <source>
        <dbReference type="EMBL" id="MBS4200210.1"/>
    </source>
</evidence>
<comment type="similarity">
    <text evidence="2">Belongs to the GerABKC lipoprotein family.</text>
</comment>
<name>A0A942YM16_9BACI</name>
<dbReference type="Pfam" id="PF25198">
    <property type="entry name" value="Spore_GerAC_N"/>
    <property type="match status" value="1"/>
</dbReference>
<dbReference type="RefSeq" id="WP_213110810.1">
    <property type="nucleotide sequence ID" value="NZ_JAGYPJ010000001.1"/>
</dbReference>
<feature type="chain" id="PRO_5037810173" evidence="8">
    <location>
        <begin position="22"/>
        <end position="353"/>
    </location>
</feature>
<dbReference type="GO" id="GO:0016020">
    <property type="term" value="C:membrane"/>
    <property type="evidence" value="ECO:0007669"/>
    <property type="project" value="UniProtKB-SubCell"/>
</dbReference>
<evidence type="ECO:0000259" key="10">
    <source>
        <dbReference type="Pfam" id="PF25198"/>
    </source>
</evidence>
<keyword evidence="4 8" id="KW-0732">Signal</keyword>
<keyword evidence="3" id="KW-0309">Germination</keyword>
<dbReference type="InterPro" id="IPR057336">
    <property type="entry name" value="GerAC_N"/>
</dbReference>
<accession>A0A942YM16</accession>
<proteinExistence type="inferred from homology"/>
<sequence>MKKSILILFLFSPLLSGCVQTSILDDLTLTNAGGIDYIDGNKIKITAIYSLYNAEKEAEDENITVTINHRAGILDHLSREAQWPVITSELDVFVIDMKTAERGIFPIIDTLQRDASIGSRVYLAISEGSANELLLGKYKPDGSAKYISSMIENNIKHRNIPNTNLHLFSSDFFQEAKGSYLPVLKKVSEDKVELDGLAIFHKDKLVYKLPVNDMFYFKILVDQHLRGTLVVQVDHKGATIENIKSSSSIKTDLNAMTVDIKYEMIGTITKYTGKKLNRSKTNKIAKKLEEKINSKIKKNLTDFQDMGIDPVGIERKFRQQHRDFNEKKWKENYKNVKFNVHSKVTITESGTLE</sequence>
<dbReference type="GO" id="GO:0009847">
    <property type="term" value="P:spore germination"/>
    <property type="evidence" value="ECO:0007669"/>
    <property type="project" value="InterPro"/>
</dbReference>
<evidence type="ECO:0000256" key="8">
    <source>
        <dbReference type="SAM" id="SignalP"/>
    </source>
</evidence>
<dbReference type="InterPro" id="IPR038501">
    <property type="entry name" value="Spore_GerAC_C_sf"/>
</dbReference>
<evidence type="ECO:0000256" key="2">
    <source>
        <dbReference type="ARBA" id="ARBA00007886"/>
    </source>
</evidence>
<protein>
    <submittedName>
        <fullName evidence="11">Ger(X)C family spore germination protein</fullName>
    </submittedName>
</protein>
<dbReference type="PANTHER" id="PTHR35789:SF1">
    <property type="entry name" value="SPORE GERMINATION PROTEIN B3"/>
    <property type="match status" value="1"/>
</dbReference>
<evidence type="ECO:0000256" key="6">
    <source>
        <dbReference type="ARBA" id="ARBA00023139"/>
    </source>
</evidence>
<feature type="domain" description="Spore germination protein N-terminal" evidence="10">
    <location>
        <begin position="23"/>
        <end position="185"/>
    </location>
</feature>
<evidence type="ECO:0000259" key="9">
    <source>
        <dbReference type="Pfam" id="PF05504"/>
    </source>
</evidence>
<evidence type="ECO:0000313" key="12">
    <source>
        <dbReference type="Proteomes" id="UP000682713"/>
    </source>
</evidence>
<dbReference type="EMBL" id="JAGYPJ010000001">
    <property type="protein sequence ID" value="MBS4200210.1"/>
    <property type="molecule type" value="Genomic_DNA"/>
</dbReference>
<keyword evidence="6" id="KW-0564">Palmitate</keyword>
<organism evidence="11 12">
    <name type="scientific">Lederbergia citrisecunda</name>
    <dbReference type="NCBI Taxonomy" id="2833583"/>
    <lineage>
        <taxon>Bacteria</taxon>
        <taxon>Bacillati</taxon>
        <taxon>Bacillota</taxon>
        <taxon>Bacilli</taxon>
        <taxon>Bacillales</taxon>
        <taxon>Bacillaceae</taxon>
        <taxon>Lederbergia</taxon>
    </lineage>
</organism>
<dbReference type="NCBIfam" id="TIGR02887">
    <property type="entry name" value="spore_ger_x_C"/>
    <property type="match status" value="1"/>
</dbReference>
<evidence type="ECO:0000256" key="7">
    <source>
        <dbReference type="ARBA" id="ARBA00023288"/>
    </source>
</evidence>
<dbReference type="PANTHER" id="PTHR35789">
    <property type="entry name" value="SPORE GERMINATION PROTEIN B3"/>
    <property type="match status" value="1"/>
</dbReference>
<evidence type="ECO:0000256" key="4">
    <source>
        <dbReference type="ARBA" id="ARBA00022729"/>
    </source>
</evidence>
<dbReference type="PROSITE" id="PS51257">
    <property type="entry name" value="PROKAR_LIPOPROTEIN"/>
    <property type="match status" value="1"/>
</dbReference>
<dbReference type="Pfam" id="PF05504">
    <property type="entry name" value="Spore_GerAC"/>
    <property type="match status" value="1"/>
</dbReference>
<dbReference type="InterPro" id="IPR008844">
    <property type="entry name" value="Spore_GerAC-like"/>
</dbReference>
<gene>
    <name evidence="11" type="ORF">KHA93_11265</name>
</gene>
<evidence type="ECO:0000256" key="1">
    <source>
        <dbReference type="ARBA" id="ARBA00004635"/>
    </source>
</evidence>
<dbReference type="Gene3D" id="3.30.300.210">
    <property type="entry name" value="Nutrient germinant receptor protein C, domain 3"/>
    <property type="match status" value="1"/>
</dbReference>
<evidence type="ECO:0000256" key="5">
    <source>
        <dbReference type="ARBA" id="ARBA00023136"/>
    </source>
</evidence>